<keyword evidence="5 6" id="KW-0804">Transcription</keyword>
<protein>
    <recommendedName>
        <fullName evidence="6">RNA polymerase sigma factor SigA</fullName>
    </recommendedName>
</protein>
<dbReference type="PANTHER" id="PTHR30603">
    <property type="entry name" value="RNA POLYMERASE SIGMA FACTOR RPO"/>
    <property type="match status" value="1"/>
</dbReference>
<dbReference type="Pfam" id="PF04539">
    <property type="entry name" value="Sigma70_r3"/>
    <property type="match status" value="1"/>
</dbReference>
<dbReference type="InterPro" id="IPR012760">
    <property type="entry name" value="RNA_pol_sigma_RpoD_C"/>
</dbReference>
<proteinExistence type="inferred from homology"/>
<dbReference type="FunFam" id="1.10.10.10:FF:000004">
    <property type="entry name" value="RNA polymerase sigma factor SigA"/>
    <property type="match status" value="1"/>
</dbReference>
<dbReference type="PATRIC" id="fig|1391653.3.peg.356"/>
<dbReference type="InterPro" id="IPR000943">
    <property type="entry name" value="RNA_pol_sigma70"/>
</dbReference>
<evidence type="ECO:0000256" key="6">
    <source>
        <dbReference type="HAMAP-Rule" id="MF_00963"/>
    </source>
</evidence>
<feature type="region of interest" description="Sigma-70 factor domain-2" evidence="6">
    <location>
        <begin position="658"/>
        <end position="728"/>
    </location>
</feature>
<comment type="similarity">
    <text evidence="6">Belongs to the sigma-70 factor family. RpoD/SigA subfamily.</text>
</comment>
<feature type="coiled-coil region" evidence="7">
    <location>
        <begin position="506"/>
        <end position="616"/>
    </location>
</feature>
<dbReference type="Gene3D" id="1.10.10.10">
    <property type="entry name" value="Winged helix-like DNA-binding domain superfamily/Winged helix DNA-binding domain"/>
    <property type="match status" value="2"/>
</dbReference>
<evidence type="ECO:0000259" key="10">
    <source>
        <dbReference type="PROSITE" id="PS00716"/>
    </source>
</evidence>
<feature type="region of interest" description="Disordered" evidence="8">
    <location>
        <begin position="326"/>
        <end position="366"/>
    </location>
</feature>
<feature type="compositionally biased region" description="Low complexity" evidence="8">
    <location>
        <begin position="25"/>
        <end position="46"/>
    </location>
</feature>
<evidence type="ECO:0000313" key="11">
    <source>
        <dbReference type="EMBL" id="AKU89955.1"/>
    </source>
</evidence>
<evidence type="ECO:0000256" key="2">
    <source>
        <dbReference type="ARBA" id="ARBA00023015"/>
    </source>
</evidence>
<dbReference type="Pfam" id="PF04546">
    <property type="entry name" value="Sigma70_ner"/>
    <property type="match status" value="1"/>
</dbReference>
<reference evidence="11 12" key="1">
    <citation type="submission" date="2015-08" db="EMBL/GenBank/DDBJ databases">
        <authorList>
            <person name="Babu N.S."/>
            <person name="Beckwith C.J."/>
            <person name="Beseler K.G."/>
            <person name="Brison A."/>
            <person name="Carone J.V."/>
            <person name="Caskin T.P."/>
            <person name="Diamond M."/>
            <person name="Durham M.E."/>
            <person name="Foxe J.M."/>
            <person name="Go M."/>
            <person name="Henderson B.A."/>
            <person name="Jones I.B."/>
            <person name="McGettigan J.A."/>
            <person name="Micheletti S.J."/>
            <person name="Nasrallah M.E."/>
            <person name="Ortiz D."/>
            <person name="Piller C.R."/>
            <person name="Privatt S.R."/>
            <person name="Schneider S.L."/>
            <person name="Sharp S."/>
            <person name="Smith T.C."/>
            <person name="Stanton J.D."/>
            <person name="Ullery H.E."/>
            <person name="Wilson R.J."/>
            <person name="Serrano M.G."/>
            <person name="Buck G."/>
            <person name="Lee V."/>
            <person name="Wang Y."/>
            <person name="Carvalho R."/>
            <person name="Voegtly L."/>
            <person name="Shi R."/>
            <person name="Duckworth R."/>
            <person name="Johnson A."/>
            <person name="Loviza R."/>
            <person name="Walstead R."/>
            <person name="Shah Z."/>
            <person name="Kiflezghi M."/>
            <person name="Wade K."/>
            <person name="Ball S.L."/>
            <person name="Bradley K.W."/>
            <person name="Asai D.J."/>
            <person name="Bowman C.A."/>
            <person name="Russell D.A."/>
            <person name="Pope W.H."/>
            <person name="Jacobs-Sera D."/>
            <person name="Hendrix R.W."/>
            <person name="Hatfull G.F."/>
        </authorList>
    </citation>
    <scope>NUCLEOTIDE SEQUENCE [LARGE SCALE GENOMIC DNA]</scope>
    <source>
        <strain evidence="11 12">DSM 27710</strain>
    </source>
</reference>
<dbReference type="PROSITE" id="PS00715">
    <property type="entry name" value="SIGMA70_1"/>
    <property type="match status" value="1"/>
</dbReference>
<gene>
    <name evidence="6" type="primary">sigA</name>
    <name evidence="11" type="ORF">AKJ08_0342</name>
</gene>
<feature type="compositionally biased region" description="Acidic residues" evidence="8">
    <location>
        <begin position="441"/>
        <end position="459"/>
    </location>
</feature>
<evidence type="ECO:0000256" key="4">
    <source>
        <dbReference type="ARBA" id="ARBA00023125"/>
    </source>
</evidence>
<feature type="short sequence motif" description="Interaction with polymerase core subunit RpoC" evidence="6">
    <location>
        <begin position="682"/>
        <end position="685"/>
    </location>
</feature>
<dbReference type="GO" id="GO:0005737">
    <property type="term" value="C:cytoplasm"/>
    <property type="evidence" value="ECO:0007669"/>
    <property type="project" value="UniProtKB-SubCell"/>
</dbReference>
<feature type="compositionally biased region" description="Low complexity" evidence="8">
    <location>
        <begin position="58"/>
        <end position="70"/>
    </location>
</feature>
<keyword evidence="4 6" id="KW-0238">DNA-binding</keyword>
<dbReference type="InterPro" id="IPR050239">
    <property type="entry name" value="Sigma-70_RNA_pol_init_factors"/>
</dbReference>
<dbReference type="AlphaFoldDB" id="A0A0K1P8V7"/>
<sequence length="892" mass="97985">MAQKPNEKAAGKSPVTGAQRKAGEKAAPGSAAKSAAGKASGKPSPKIVAAKAGARPLAKVATGKAPAGAGTKKRADEAAKKPAAKAAGQADGLAKAARKFVKKDSETSVSKATMKPSESKTAPKKAAEKTAAGAAKAKAEPKTKVEAKTKAEPKAETEAKTKAVAKAKAEPKTKVDAKAKTESKAKSEPKADAKKAKADKDEAKPAKAAGKAEPAKARFADDDDAPSKKPMTSAQRARLPFPGEDPEEEEELVLSLDDEEDDGEGRPGERKEIKALIEMGREKGFLTYEEVSDSLPADMVSSDQIDDVMSMFGEHEIPVVDAAKVGSMGGMGSAGEPKPTLAEPEGDKEKEKEEEEDEDAAFTKSNDPVRMYLRKMGSVSLLTREGEVEIAKRIEEGEKAILRAVLSSPMAIATIVELGDKLARGKIRVRDVVKDAPEQQSEQESESESETEVEGDEETPAVARSGAEAAKTAQVIKNIERIEKLDLECRKIDEQLERSKPSDAKARALRNELAVLQDEMAEVLEELKLNKKQIDRVVDDFKRIIKTVDEAELELREVEQRVGMAASELLELAKSMRETKGPSRAAKKLGLTEDEVEELERQVKSANRRIRNALTEARLEEKLERKTGGVERCVAELRQTFEELVLGERRADRAKQELIEANLRLVVSIAKKYTNRGLQFLDLIQEGNIGLMKAVDKFEYKRGYKFSTYATWWIRQAITRAIADQARTIRIPVHMIETINKLIRTSRYLVQEIGREPTPEEIAEKMELPLDKVRKVLKIAKEPISLETPIGEEEDSHLGDFIEDKAIVSPADAVINMNLAEQTRKVLATLTPREEKVLRMRFGIGEKSDHTLEEVGQDFEVTRERIRQIEAKALRKLRHPSRSKRLKSFVDT</sequence>
<feature type="DNA-binding region" description="H-T-H motif" evidence="6">
    <location>
        <begin position="852"/>
        <end position="871"/>
    </location>
</feature>
<dbReference type="Proteomes" id="UP000055590">
    <property type="component" value="Chromosome"/>
</dbReference>
<dbReference type="Pfam" id="PF03979">
    <property type="entry name" value="Sigma70_r1_1"/>
    <property type="match status" value="1"/>
</dbReference>
<comment type="subcellular location">
    <subcellularLocation>
        <location evidence="6">Cytoplasm</location>
    </subcellularLocation>
</comment>
<dbReference type="InterPro" id="IPR009042">
    <property type="entry name" value="RNA_pol_sigma70_r1_2"/>
</dbReference>
<evidence type="ECO:0000256" key="5">
    <source>
        <dbReference type="ARBA" id="ARBA00023163"/>
    </source>
</evidence>
<feature type="compositionally biased region" description="Low complexity" evidence="8">
    <location>
        <begin position="84"/>
        <end position="95"/>
    </location>
</feature>
<dbReference type="CDD" id="cd06171">
    <property type="entry name" value="Sigma70_r4"/>
    <property type="match status" value="1"/>
</dbReference>
<organism evidence="11 12">
    <name type="scientific">Vulgatibacter incomptus</name>
    <dbReference type="NCBI Taxonomy" id="1391653"/>
    <lineage>
        <taxon>Bacteria</taxon>
        <taxon>Pseudomonadati</taxon>
        <taxon>Myxococcota</taxon>
        <taxon>Myxococcia</taxon>
        <taxon>Myxococcales</taxon>
        <taxon>Cystobacterineae</taxon>
        <taxon>Vulgatibacteraceae</taxon>
        <taxon>Vulgatibacter</taxon>
    </lineage>
</organism>
<dbReference type="Pfam" id="PF04542">
    <property type="entry name" value="Sigma70_r2"/>
    <property type="match status" value="1"/>
</dbReference>
<dbReference type="STRING" id="1391653.AKJ08_0342"/>
<dbReference type="PROSITE" id="PS00716">
    <property type="entry name" value="SIGMA70_2"/>
    <property type="match status" value="1"/>
</dbReference>
<dbReference type="Gene3D" id="1.10.601.10">
    <property type="entry name" value="RNA Polymerase Primary Sigma Factor"/>
    <property type="match status" value="1"/>
</dbReference>
<feature type="compositionally biased region" description="Basic and acidic residues" evidence="8">
    <location>
        <begin position="1"/>
        <end position="10"/>
    </location>
</feature>
<dbReference type="KEGG" id="vin:AKJ08_0342"/>
<dbReference type="InterPro" id="IPR013325">
    <property type="entry name" value="RNA_pol_sigma_r2"/>
</dbReference>
<dbReference type="SUPFAM" id="SSF88659">
    <property type="entry name" value="Sigma3 and sigma4 domains of RNA polymerase sigma factors"/>
    <property type="match status" value="2"/>
</dbReference>
<comment type="function">
    <text evidence="6">Sigma factors are initiation factors that promote the attachment of RNA polymerase to specific initiation sites and are then released. This sigma factor is the primary sigma factor during exponential growth.</text>
</comment>
<keyword evidence="7" id="KW-0175">Coiled coil</keyword>
<evidence type="ECO:0000313" key="12">
    <source>
        <dbReference type="Proteomes" id="UP000055590"/>
    </source>
</evidence>
<dbReference type="SUPFAM" id="SSF88946">
    <property type="entry name" value="Sigma2 domain of RNA polymerase sigma factors"/>
    <property type="match status" value="1"/>
</dbReference>
<dbReference type="InterPro" id="IPR007630">
    <property type="entry name" value="RNA_pol_sigma70_r4"/>
</dbReference>
<feature type="region of interest" description="Disordered" evidence="8">
    <location>
        <begin position="434"/>
        <end position="467"/>
    </location>
</feature>
<name>A0A0K1P8V7_9BACT</name>
<dbReference type="Pfam" id="PF04545">
    <property type="entry name" value="Sigma70_r4"/>
    <property type="match status" value="1"/>
</dbReference>
<feature type="domain" description="RNA polymerase sigma-70" evidence="9">
    <location>
        <begin position="682"/>
        <end position="695"/>
    </location>
</feature>
<dbReference type="NCBIfam" id="TIGR02393">
    <property type="entry name" value="RpoD_Cterm"/>
    <property type="match status" value="1"/>
</dbReference>
<evidence type="ECO:0000256" key="7">
    <source>
        <dbReference type="SAM" id="Coils"/>
    </source>
</evidence>
<dbReference type="InterPro" id="IPR013324">
    <property type="entry name" value="RNA_pol_sigma_r3/r4-like"/>
</dbReference>
<dbReference type="Pfam" id="PF00140">
    <property type="entry name" value="Sigma70_r1_2"/>
    <property type="match status" value="1"/>
</dbReference>
<evidence type="ECO:0000259" key="9">
    <source>
        <dbReference type="PROSITE" id="PS00715"/>
    </source>
</evidence>
<keyword evidence="3 6" id="KW-0731">Sigma factor</keyword>
<dbReference type="InterPro" id="IPR042189">
    <property type="entry name" value="RNA_pol_sigma_70_r1_1_sf"/>
</dbReference>
<dbReference type="FunFam" id="1.10.601.10:FF:000001">
    <property type="entry name" value="RNA polymerase sigma factor SigA"/>
    <property type="match status" value="1"/>
</dbReference>
<evidence type="ECO:0000256" key="8">
    <source>
        <dbReference type="SAM" id="MobiDB-lite"/>
    </source>
</evidence>
<dbReference type="GO" id="GO:0006352">
    <property type="term" value="P:DNA-templated transcription initiation"/>
    <property type="evidence" value="ECO:0007669"/>
    <property type="project" value="UniProtKB-UniRule"/>
</dbReference>
<dbReference type="InterPro" id="IPR007631">
    <property type="entry name" value="RNA_pol_sigma_70_non-ess"/>
</dbReference>
<dbReference type="NCBIfam" id="NF004208">
    <property type="entry name" value="PRK05658.1"/>
    <property type="match status" value="1"/>
</dbReference>
<keyword evidence="1 6" id="KW-0963">Cytoplasm</keyword>
<evidence type="ECO:0000256" key="3">
    <source>
        <dbReference type="ARBA" id="ARBA00023082"/>
    </source>
</evidence>
<feature type="compositionally biased region" description="Acidic residues" evidence="8">
    <location>
        <begin position="244"/>
        <end position="263"/>
    </location>
</feature>
<dbReference type="FunFam" id="1.10.10.10:FF:000002">
    <property type="entry name" value="RNA polymerase sigma factor SigA"/>
    <property type="match status" value="1"/>
</dbReference>
<feature type="region of interest" description="Sigma-70 factor domain-4" evidence="6">
    <location>
        <begin position="826"/>
        <end position="879"/>
    </location>
</feature>
<dbReference type="NCBIfam" id="TIGR02937">
    <property type="entry name" value="sigma70-ECF"/>
    <property type="match status" value="1"/>
</dbReference>
<dbReference type="InterPro" id="IPR007624">
    <property type="entry name" value="RNA_pol_sigma70_r3"/>
</dbReference>
<dbReference type="GO" id="GO:0003677">
    <property type="term" value="F:DNA binding"/>
    <property type="evidence" value="ECO:0007669"/>
    <property type="project" value="UniProtKB-UniRule"/>
</dbReference>
<keyword evidence="2 6" id="KW-0805">Transcription regulation</keyword>
<dbReference type="GO" id="GO:0016987">
    <property type="term" value="F:sigma factor activity"/>
    <property type="evidence" value="ECO:0007669"/>
    <property type="project" value="UniProtKB-UniRule"/>
</dbReference>
<dbReference type="PRINTS" id="PR00046">
    <property type="entry name" value="SIGMA70FCT"/>
</dbReference>
<dbReference type="InterPro" id="IPR007127">
    <property type="entry name" value="RNA_pol_sigma_70_r1_1"/>
</dbReference>
<dbReference type="InterPro" id="IPR036388">
    <property type="entry name" value="WH-like_DNA-bd_sf"/>
</dbReference>
<dbReference type="Gene3D" id="1.10.220.120">
    <property type="entry name" value="Sigma-70 factor, region 1.1"/>
    <property type="match status" value="1"/>
</dbReference>
<dbReference type="InterPro" id="IPR014284">
    <property type="entry name" value="RNA_pol_sigma-70_dom"/>
</dbReference>
<accession>A0A0K1P8V7</accession>
<evidence type="ECO:0000256" key="1">
    <source>
        <dbReference type="ARBA" id="ARBA00022490"/>
    </source>
</evidence>
<dbReference type="HAMAP" id="MF_00963">
    <property type="entry name" value="Sigma70_RpoD_SigA"/>
    <property type="match status" value="1"/>
</dbReference>
<feature type="domain" description="RNA polymerase sigma-70" evidence="10">
    <location>
        <begin position="851"/>
        <end position="877"/>
    </location>
</feature>
<dbReference type="PANTHER" id="PTHR30603:SF60">
    <property type="entry name" value="RNA POLYMERASE SIGMA FACTOR RPOD"/>
    <property type="match status" value="1"/>
</dbReference>
<comment type="subunit">
    <text evidence="6">Interacts transiently with the RNA polymerase catalytic core.</text>
</comment>
<feature type="region of interest" description="Disordered" evidence="8">
    <location>
        <begin position="1"/>
        <end position="272"/>
    </location>
</feature>
<dbReference type="InterPro" id="IPR028630">
    <property type="entry name" value="Sigma70_RpoD"/>
</dbReference>
<feature type="region of interest" description="Sigma-70 factor domain-3" evidence="6">
    <location>
        <begin position="737"/>
        <end position="813"/>
    </location>
</feature>
<dbReference type="EMBL" id="CP012332">
    <property type="protein sequence ID" value="AKU89955.1"/>
    <property type="molecule type" value="Genomic_DNA"/>
</dbReference>
<dbReference type="InterPro" id="IPR007627">
    <property type="entry name" value="RNA_pol_sigma70_r2"/>
</dbReference>
<dbReference type="RefSeq" id="WP_338062175.1">
    <property type="nucleotide sequence ID" value="NZ_CP012332.1"/>
</dbReference>
<keyword evidence="12" id="KW-1185">Reference proteome</keyword>
<feature type="compositionally biased region" description="Basic and acidic residues" evidence="8">
    <location>
        <begin position="137"/>
        <end position="205"/>
    </location>
</feature>